<proteinExistence type="predicted"/>
<sequence>MHMQTAPVHDHVCWGYQRRDEFTVPAWEFLADGLAAHERVLYVAPGDPELIAAQMRAAGPFDEGLRTGAVRISSADSTYATGAVVDPAGQVELYAAATAQALAEGYTGLRVAADVTPLVRTPAQLDAFARYEHLVDHFMAAHPMSAICGYDTAELGDETVAQLACMHPEARQVPAPFHLHGHTRDGSTAALAGELDMQARPLWPLALQRARLRPAGGSIAIDATDLTFIDHRSLFDIAGYAEDNDTTVVLRTRLSTPARLLELFGLTNVRVERV</sequence>
<gene>
    <name evidence="2" type="ORF">GCM10017567_34780</name>
</gene>
<feature type="domain" description="MEDS" evidence="1">
    <location>
        <begin position="10"/>
        <end position="168"/>
    </location>
</feature>
<evidence type="ECO:0000313" key="3">
    <source>
        <dbReference type="Proteomes" id="UP000649955"/>
    </source>
</evidence>
<dbReference type="Pfam" id="PF14417">
    <property type="entry name" value="MEDS"/>
    <property type="match status" value="1"/>
</dbReference>
<protein>
    <recommendedName>
        <fullName evidence="1">MEDS domain-containing protein</fullName>
    </recommendedName>
</protein>
<keyword evidence="3" id="KW-1185">Reference proteome</keyword>
<dbReference type="EMBL" id="BNAW01000013">
    <property type="protein sequence ID" value="GHG14150.1"/>
    <property type="molecule type" value="Genomic_DNA"/>
</dbReference>
<comment type="caution">
    <text evidence="2">The sequence shown here is derived from an EMBL/GenBank/DDBJ whole genome shotgun (WGS) entry which is preliminary data.</text>
</comment>
<name>A0ABQ3KDW5_9PSEU</name>
<organism evidence="2 3">
    <name type="scientific">Amycolatopsis bullii</name>
    <dbReference type="NCBI Taxonomy" id="941987"/>
    <lineage>
        <taxon>Bacteria</taxon>
        <taxon>Bacillati</taxon>
        <taxon>Actinomycetota</taxon>
        <taxon>Actinomycetes</taxon>
        <taxon>Pseudonocardiales</taxon>
        <taxon>Pseudonocardiaceae</taxon>
        <taxon>Amycolatopsis</taxon>
    </lineage>
</organism>
<evidence type="ECO:0000313" key="2">
    <source>
        <dbReference type="EMBL" id="GHG14150.1"/>
    </source>
</evidence>
<reference evidence="3" key="1">
    <citation type="journal article" date="2019" name="Int. J. Syst. Evol. Microbiol.">
        <title>The Global Catalogue of Microorganisms (GCM) 10K type strain sequencing project: providing services to taxonomists for standard genome sequencing and annotation.</title>
        <authorList>
            <consortium name="The Broad Institute Genomics Platform"/>
            <consortium name="The Broad Institute Genome Sequencing Center for Infectious Disease"/>
            <person name="Wu L."/>
            <person name="Ma J."/>
        </authorList>
    </citation>
    <scope>NUCLEOTIDE SEQUENCE [LARGE SCALE GENOMIC DNA]</scope>
    <source>
        <strain evidence="3">CGMCC 4.7680</strain>
    </source>
</reference>
<accession>A0ABQ3KDW5</accession>
<evidence type="ECO:0000259" key="1">
    <source>
        <dbReference type="Pfam" id="PF14417"/>
    </source>
</evidence>
<dbReference type="InterPro" id="IPR025847">
    <property type="entry name" value="MEDS_domain"/>
</dbReference>
<dbReference type="Proteomes" id="UP000649955">
    <property type="component" value="Unassembled WGS sequence"/>
</dbReference>